<organism evidence="1 2">
    <name type="scientific">Klenkia terrae</name>
    <dbReference type="NCBI Taxonomy" id="1052259"/>
    <lineage>
        <taxon>Bacteria</taxon>
        <taxon>Bacillati</taxon>
        <taxon>Actinomycetota</taxon>
        <taxon>Actinomycetes</taxon>
        <taxon>Geodermatophilales</taxon>
        <taxon>Geodermatophilaceae</taxon>
        <taxon>Klenkia</taxon>
    </lineage>
</organism>
<comment type="caution">
    <text evidence="1">The sequence shown here is derived from an EMBL/GenBank/DDBJ whole genome shotgun (WGS) entry which is preliminary data.</text>
</comment>
<dbReference type="Proteomes" id="UP001373496">
    <property type="component" value="Unassembled WGS sequence"/>
</dbReference>
<accession>A0ABU8ED77</accession>
<evidence type="ECO:0000313" key="1">
    <source>
        <dbReference type="EMBL" id="MEI4280816.1"/>
    </source>
</evidence>
<dbReference type="EMBL" id="JBAPLV010000029">
    <property type="protein sequence ID" value="MEI4280816.1"/>
    <property type="molecule type" value="Genomic_DNA"/>
</dbReference>
<name>A0ABU8ED77_9ACTN</name>
<protein>
    <submittedName>
        <fullName evidence="1">Uncharacterized protein</fullName>
    </submittedName>
</protein>
<dbReference type="RefSeq" id="WP_336392855.1">
    <property type="nucleotide sequence ID" value="NZ_JBAPLV010000029.1"/>
</dbReference>
<keyword evidence="2" id="KW-1185">Reference proteome</keyword>
<evidence type="ECO:0000313" key="2">
    <source>
        <dbReference type="Proteomes" id="UP001373496"/>
    </source>
</evidence>
<sequence length="302" mass="31138">MPYSLVSAATLGFDLVRLPGGPDAAAVLLAGMGASPDHLRGWAAQHPVATGTAAQRTRWADRSARIRELAAAGVPGLRSAEAHPQARSEALVALLEQGTIGDAASIERVLREDVLGPESAAAVLVGVDVRELAADVLADAAVAAWGSAAVADRDRRTAAQAVARVGPVPDPDLGPRAEAVTHLLARVAAFDELSLGRWRVATDEVRDGRRPWAAAMHGAAWAAHVSGRTRALGAAQLMAVGAFRTAGFTPADGARGLWNAVSGCVQAVAMSDLLDGPSLDQLLLPWLLAEGDHPPGLHRAPS</sequence>
<proteinExistence type="predicted"/>
<gene>
    <name evidence="1" type="ORF">UXQ13_20240</name>
</gene>
<reference evidence="1 2" key="1">
    <citation type="submission" date="2024-03" db="EMBL/GenBank/DDBJ databases">
        <title>Draft genome sequence of Klenkia terrae.</title>
        <authorList>
            <person name="Duangmal K."/>
            <person name="Chantavorakit T."/>
        </authorList>
    </citation>
    <scope>NUCLEOTIDE SEQUENCE [LARGE SCALE GENOMIC DNA]</scope>
    <source>
        <strain evidence="1 2">JCM 17786</strain>
    </source>
</reference>